<dbReference type="OrthoDB" id="10044735at2759"/>
<organism evidence="3 5">
    <name type="scientific">Adineta ricciae</name>
    <name type="common">Rotifer</name>
    <dbReference type="NCBI Taxonomy" id="249248"/>
    <lineage>
        <taxon>Eukaryota</taxon>
        <taxon>Metazoa</taxon>
        <taxon>Spiralia</taxon>
        <taxon>Gnathifera</taxon>
        <taxon>Rotifera</taxon>
        <taxon>Eurotatoria</taxon>
        <taxon>Bdelloidea</taxon>
        <taxon>Adinetida</taxon>
        <taxon>Adinetidae</taxon>
        <taxon>Adineta</taxon>
    </lineage>
</organism>
<feature type="region of interest" description="Disordered" evidence="1">
    <location>
        <begin position="1"/>
        <end position="38"/>
    </location>
</feature>
<feature type="transmembrane region" description="Helical" evidence="2">
    <location>
        <begin position="45"/>
        <end position="65"/>
    </location>
</feature>
<gene>
    <name evidence="4" type="ORF">EDS130_LOCUS34011</name>
    <name evidence="3" type="ORF">XAT740_LOCUS26791</name>
</gene>
<dbReference type="EMBL" id="CAJNOJ010000279">
    <property type="protein sequence ID" value="CAF1364410.1"/>
    <property type="molecule type" value="Genomic_DNA"/>
</dbReference>
<sequence>MEPVTTNEMKHRHIPDNNRSHNDNRNAPEPEIRVENPNDGALSGLSKGSIISIVLFVVGCFIYLAPKDVSCSMENAENRDFERYYGLGGQTNPFTKATADDCQSDIIYRPALPQGILQSDNSASSFLTLAPYGTGKTLIRCKYNQTLSPTKYFPVLILNKQISGYLETFVKKIETNTTVCREKNCLKDWTENEYGQLLLSSLVTRFIEVFPKMSNTELQPLFELSIEKQMRLITTIISYYSAVGTVELETFVNRILGTKYKTNEIQHQYMEKGVAYNEKLYTHFINEANRLLALDPNPTRIRLLYGVIAGQQVKNQFENIQLEENIFNDLRELTLFFRDKLHRIPVFIIDGIDENEYFFQNNKPNKDSLEAFCRTSVSNQIITQVMANNFHLSMFYPKIGDFKIEDAIGRVDKFPVYEIKWTKNSLFNYADYVLRHMNEKASYDRCKSLPNFETLVNYSDKSIPKYIDRLKTPRMLHYFIQELIIQMNNDARHASKPFIATVENVVHAYANAEKRFVKN</sequence>
<keyword evidence="2" id="KW-1133">Transmembrane helix</keyword>
<reference evidence="3" key="1">
    <citation type="submission" date="2021-02" db="EMBL/GenBank/DDBJ databases">
        <authorList>
            <person name="Nowell W R."/>
        </authorList>
    </citation>
    <scope>NUCLEOTIDE SEQUENCE</scope>
</reference>
<proteinExistence type="predicted"/>
<evidence type="ECO:0000313" key="5">
    <source>
        <dbReference type="Proteomes" id="UP000663828"/>
    </source>
</evidence>
<dbReference type="Proteomes" id="UP000663828">
    <property type="component" value="Unassembled WGS sequence"/>
</dbReference>
<evidence type="ECO:0000256" key="1">
    <source>
        <dbReference type="SAM" id="MobiDB-lite"/>
    </source>
</evidence>
<keyword evidence="2" id="KW-0812">Transmembrane</keyword>
<dbReference type="AlphaFoldDB" id="A0A815AWX8"/>
<name>A0A815AWX8_ADIRI</name>
<comment type="caution">
    <text evidence="3">The sequence shown here is derived from an EMBL/GenBank/DDBJ whole genome shotgun (WGS) entry which is preliminary data.</text>
</comment>
<feature type="compositionally biased region" description="Basic and acidic residues" evidence="1">
    <location>
        <begin position="14"/>
        <end position="36"/>
    </location>
</feature>
<dbReference type="Proteomes" id="UP000663852">
    <property type="component" value="Unassembled WGS sequence"/>
</dbReference>
<evidence type="ECO:0000256" key="2">
    <source>
        <dbReference type="SAM" id="Phobius"/>
    </source>
</evidence>
<dbReference type="EMBL" id="CAJNOR010002195">
    <property type="protein sequence ID" value="CAF1261255.1"/>
    <property type="molecule type" value="Genomic_DNA"/>
</dbReference>
<keyword evidence="2" id="KW-0472">Membrane</keyword>
<keyword evidence="5" id="KW-1185">Reference proteome</keyword>
<protein>
    <submittedName>
        <fullName evidence="3">Uncharacterized protein</fullName>
    </submittedName>
</protein>
<evidence type="ECO:0000313" key="4">
    <source>
        <dbReference type="EMBL" id="CAF1364410.1"/>
    </source>
</evidence>
<evidence type="ECO:0000313" key="3">
    <source>
        <dbReference type="EMBL" id="CAF1261255.1"/>
    </source>
</evidence>
<accession>A0A815AWX8</accession>